<feature type="transmembrane region" description="Helical" evidence="6">
    <location>
        <begin position="252"/>
        <end position="278"/>
    </location>
</feature>
<evidence type="ECO:0000256" key="1">
    <source>
        <dbReference type="ARBA" id="ARBA00004651"/>
    </source>
</evidence>
<gene>
    <name evidence="7" type="ORF">PWJ79_04760</name>
</gene>
<dbReference type="InterPro" id="IPR002293">
    <property type="entry name" value="AA/rel_permease1"/>
</dbReference>
<keyword evidence="2" id="KW-1003">Cell membrane</keyword>
<feature type="transmembrane region" description="Helical" evidence="6">
    <location>
        <begin position="348"/>
        <end position="366"/>
    </location>
</feature>
<organism evidence="7 8">
    <name type="scientific">Edwardsiella piscicida</name>
    <dbReference type="NCBI Taxonomy" id="1263550"/>
    <lineage>
        <taxon>Bacteria</taxon>
        <taxon>Pseudomonadati</taxon>
        <taxon>Pseudomonadota</taxon>
        <taxon>Gammaproteobacteria</taxon>
        <taxon>Enterobacterales</taxon>
        <taxon>Hafniaceae</taxon>
        <taxon>Edwardsiella</taxon>
    </lineage>
</organism>
<evidence type="ECO:0000256" key="6">
    <source>
        <dbReference type="SAM" id="Phobius"/>
    </source>
</evidence>
<feature type="transmembrane region" description="Helical" evidence="6">
    <location>
        <begin position="440"/>
        <end position="458"/>
    </location>
</feature>
<comment type="subcellular location">
    <subcellularLocation>
        <location evidence="1">Cell membrane</location>
        <topology evidence="1">Multi-pass membrane protein</topology>
    </subcellularLocation>
</comment>
<sequence length="474" mass="52080">MKNDITRRRFPLTRRQLSRVQSHGSPAQRTDIMSTKELKRVLGRSDLMGIAVGQIIGAGIMSLTGVAIAMTGRSANFAFLISTLFVIAAAIPLVFVNSCLRLRGGAYTQTSLFIGAKWSGLYIIQYAIGCISISLFTISLAQYLHPFLPIFSEKGIAIVVLTLFFIINYFGVANAARVQKLMVLCLLSALLLFTVFGLFKIQPGFFSPPDFLTHGMLGLLQTAALLVFATGGAEVIVDVSGEAKNPKRDIPLVVIVSTLTVALLYCLMCTVASGVLPVADVADKSLILVAEAILPRPLFIYFVICGAIFALATTLNAKISTCTKPILQACDDGWFPRRLAYLHPRYKTPVYLLMIFYLIGLIPILFDFSMGTIASVVLLLAYSFKIVLAYKVLDLPKLFPQQYAESPYRVSPLALRWLIALSVSGITFQCYLLLSRASAFQLWGLASVVVFGILYCHWRYPHIAHAIEASHENE</sequence>
<feature type="transmembrane region" description="Helical" evidence="6">
    <location>
        <begin position="121"/>
        <end position="144"/>
    </location>
</feature>
<accession>A0AAQ3H5V6</accession>
<dbReference type="Proteomes" id="UP001223683">
    <property type="component" value="Chromosome"/>
</dbReference>
<feature type="transmembrane region" description="Helical" evidence="6">
    <location>
        <begin position="219"/>
        <end position="240"/>
    </location>
</feature>
<reference evidence="7" key="1">
    <citation type="submission" date="2022-10" db="EMBL/GenBank/DDBJ databases">
        <title>Complete genome of Ep21-8.</title>
        <authorList>
            <person name="Kang Y.-R."/>
            <person name="Kim D.-H."/>
        </authorList>
    </citation>
    <scope>NUCLEOTIDE SEQUENCE</scope>
    <source>
        <strain evidence="7">Ep21-8</strain>
    </source>
</reference>
<feature type="transmembrane region" description="Helical" evidence="6">
    <location>
        <begin position="47"/>
        <end position="71"/>
    </location>
</feature>
<dbReference type="RefSeq" id="WP_012847835.1">
    <property type="nucleotide sequence ID" value="NC_013508.1"/>
</dbReference>
<evidence type="ECO:0000256" key="2">
    <source>
        <dbReference type="ARBA" id="ARBA00022475"/>
    </source>
</evidence>
<evidence type="ECO:0000313" key="7">
    <source>
        <dbReference type="EMBL" id="WDU91957.1"/>
    </source>
</evidence>
<feature type="transmembrane region" description="Helical" evidence="6">
    <location>
        <begin position="77"/>
        <end position="100"/>
    </location>
</feature>
<dbReference type="Gene3D" id="1.20.1740.10">
    <property type="entry name" value="Amino acid/polyamine transporter I"/>
    <property type="match status" value="1"/>
</dbReference>
<dbReference type="GO" id="GO:0005886">
    <property type="term" value="C:plasma membrane"/>
    <property type="evidence" value="ECO:0007669"/>
    <property type="project" value="UniProtKB-SubCell"/>
</dbReference>
<dbReference type="GO" id="GO:0022857">
    <property type="term" value="F:transmembrane transporter activity"/>
    <property type="evidence" value="ECO:0007669"/>
    <property type="project" value="InterPro"/>
</dbReference>
<dbReference type="AlphaFoldDB" id="A0AAQ3H5V6"/>
<dbReference type="Pfam" id="PF13520">
    <property type="entry name" value="AA_permease_2"/>
    <property type="match status" value="1"/>
</dbReference>
<feature type="transmembrane region" description="Helical" evidence="6">
    <location>
        <begin position="372"/>
        <end position="393"/>
    </location>
</feature>
<proteinExistence type="predicted"/>
<keyword evidence="4 6" id="KW-1133">Transmembrane helix</keyword>
<evidence type="ECO:0000256" key="3">
    <source>
        <dbReference type="ARBA" id="ARBA00022692"/>
    </source>
</evidence>
<keyword evidence="5 6" id="KW-0472">Membrane</keyword>
<dbReference type="InterPro" id="IPR050367">
    <property type="entry name" value="APC_superfamily"/>
</dbReference>
<dbReference type="EMBL" id="CP118390">
    <property type="protein sequence ID" value="WDU91957.1"/>
    <property type="molecule type" value="Genomic_DNA"/>
</dbReference>
<evidence type="ECO:0000256" key="5">
    <source>
        <dbReference type="ARBA" id="ARBA00023136"/>
    </source>
</evidence>
<feature type="transmembrane region" description="Helical" evidence="6">
    <location>
        <begin position="298"/>
        <end position="317"/>
    </location>
</feature>
<feature type="transmembrane region" description="Helical" evidence="6">
    <location>
        <begin position="156"/>
        <end position="174"/>
    </location>
</feature>
<feature type="transmembrane region" description="Helical" evidence="6">
    <location>
        <begin position="414"/>
        <end position="434"/>
    </location>
</feature>
<dbReference type="GeneID" id="72527848"/>
<dbReference type="PIRSF" id="PIRSF006060">
    <property type="entry name" value="AA_transporter"/>
    <property type="match status" value="1"/>
</dbReference>
<dbReference type="PANTHER" id="PTHR42770">
    <property type="entry name" value="AMINO ACID TRANSPORTER-RELATED"/>
    <property type="match status" value="1"/>
</dbReference>
<evidence type="ECO:0000313" key="8">
    <source>
        <dbReference type="Proteomes" id="UP001223683"/>
    </source>
</evidence>
<name>A0AAQ3H5V6_EDWPI</name>
<feature type="transmembrane region" description="Helical" evidence="6">
    <location>
        <begin position="181"/>
        <end position="199"/>
    </location>
</feature>
<keyword evidence="3 6" id="KW-0812">Transmembrane</keyword>
<dbReference type="PANTHER" id="PTHR42770:SF7">
    <property type="entry name" value="MEMBRANE PROTEIN"/>
    <property type="match status" value="1"/>
</dbReference>
<evidence type="ECO:0000256" key="4">
    <source>
        <dbReference type="ARBA" id="ARBA00022989"/>
    </source>
</evidence>
<protein>
    <submittedName>
        <fullName evidence="7">APC family permease</fullName>
    </submittedName>
</protein>